<evidence type="ECO:0000313" key="1">
    <source>
        <dbReference type="EMBL" id="KPQ42690.1"/>
    </source>
</evidence>
<name>A0A0N8KQP2_9EURY</name>
<reference evidence="1 2" key="1">
    <citation type="submission" date="2015-09" db="EMBL/GenBank/DDBJ databases">
        <title>A metagenomics-based metabolic model of nitrate-dependent anaerobic oxidation of methane by Methanoperedens-like archaea.</title>
        <authorList>
            <person name="Arshad A."/>
            <person name="Speth D.R."/>
            <person name="De Graaf R.M."/>
            <person name="Op Den Camp H.J."/>
            <person name="Jetten M.S."/>
            <person name="Welte C.U."/>
        </authorList>
    </citation>
    <scope>NUCLEOTIDE SEQUENCE [LARGE SCALE GENOMIC DNA]</scope>
</reference>
<sequence>MPPHCDTMDGPVVKAAKLALEKGNVNLILPWLPRKGEDELKDAFERTLRVRKSSKEAKELADYWFFETAVRVHREGEGEPYTGLKPAGLDEGPVVPRAEEAIEKGDASEVIEFLSHTVEEEVQKRLDHALSLKDYDENDVDAAREYVEAMLELILYSHKLYTYMKSAGGHAAEAVHGHEH</sequence>
<dbReference type="PATRIC" id="fig|1719120.3.peg.3006"/>
<evidence type="ECO:0000313" key="2">
    <source>
        <dbReference type="Proteomes" id="UP000050360"/>
    </source>
</evidence>
<proteinExistence type="predicted"/>
<dbReference type="InterPro" id="IPR045613">
    <property type="entry name" value="DUF6448"/>
</dbReference>
<organism evidence="1 2">
    <name type="scientific">Candidatus Methanoperedens nitratireducens</name>
    <dbReference type="NCBI Taxonomy" id="1392998"/>
    <lineage>
        <taxon>Archaea</taxon>
        <taxon>Methanobacteriati</taxon>
        <taxon>Methanobacteriota</taxon>
        <taxon>Stenosarchaea group</taxon>
        <taxon>Methanomicrobia</taxon>
        <taxon>Methanosarcinales</taxon>
        <taxon>ANME-2 cluster</taxon>
        <taxon>Candidatus Methanoperedentaceae</taxon>
        <taxon>Candidatus Methanoperedens</taxon>
    </lineage>
</organism>
<gene>
    <name evidence="1" type="ORF">MPEBLZ_02754</name>
</gene>
<dbReference type="Pfam" id="PF20046">
    <property type="entry name" value="DUF6448"/>
    <property type="match status" value="1"/>
</dbReference>
<dbReference type="EMBL" id="LKCM01000210">
    <property type="protein sequence ID" value="KPQ42690.1"/>
    <property type="molecule type" value="Genomic_DNA"/>
</dbReference>
<protein>
    <submittedName>
        <fullName evidence="1">Uncharacterized protein</fullName>
    </submittedName>
</protein>
<dbReference type="Proteomes" id="UP000050360">
    <property type="component" value="Unassembled WGS sequence"/>
</dbReference>
<accession>A0A0N8KQP2</accession>
<comment type="caution">
    <text evidence="1">The sequence shown here is derived from an EMBL/GenBank/DDBJ whole genome shotgun (WGS) entry which is preliminary data.</text>
</comment>
<dbReference type="AlphaFoldDB" id="A0A0N8KQP2"/>